<feature type="domain" description="HpaB/PvcC/4-BUDH N-terminal" evidence="5">
    <location>
        <begin position="25"/>
        <end position="288"/>
    </location>
</feature>
<proteinExistence type="predicted"/>
<keyword evidence="3" id="KW-0560">Oxidoreductase</keyword>
<sequence>MTIDTPELSLGTSQKSVNKDFIPFTGKEYLESLNDGREVWIYGERVKNVAEHPAFRNSARMIARMYDALHDPARKDILTVPTEWGGFTHRFYRAANNVAEQVASRDAIAEWQKIAWGWMGRSPDYKGCFLGTLGANAGFYEGYEQNALNWYRKAQEKTWFINHAIMNPPVDRDKGPDAGKDVFIRVVKEDDKGIYVTGAKVVATASALTHYTFIGHVGPVAFQDPAYCPVFITPTNAPGVKLLSRISNEQRAAVLGSPFDYPLSSRLDENDAILVLDNVFVPWENVFIHNNLKQANAYNTGSGYLERASLHGCTRFAVKMDFLVGLYSRALEITGASTFHGVQSQLGEVIAWRNAFWALSDAMAKSAMPWNGMIRPDPHFAGAYRVLNQIAMPKIKNIIEQTVASGLIYLNSHTADFKSPEIRGYLDTYARGSGGASAEERVKVMKMLWDAIGTEFGARHELYEINYIGSNDVTRQTNLFAARGTGMLANCQAFAQTAMDEYDLNGWTVPDLINPDDVSILTKR</sequence>
<dbReference type="Gene3D" id="1.10.3140.10">
    <property type="entry name" value="4-hydroxybutyryl-coa dehydratase, domain 1"/>
    <property type="match status" value="1"/>
</dbReference>
<protein>
    <submittedName>
        <fullName evidence="6">Pyoverdin chromophore biosynthetic protein pvcC</fullName>
    </submittedName>
</protein>
<dbReference type="InterPro" id="IPR004925">
    <property type="entry name" value="HpaB/PvcC/4-BUDH"/>
</dbReference>
<organism evidence="6 7">
    <name type="scientific">Pseudomonas schmalbachii</name>
    <dbReference type="NCBI Taxonomy" id="2816993"/>
    <lineage>
        <taxon>Bacteria</taxon>
        <taxon>Pseudomonadati</taxon>
        <taxon>Pseudomonadota</taxon>
        <taxon>Gammaproteobacteria</taxon>
        <taxon>Pseudomonadales</taxon>
        <taxon>Pseudomonadaceae</taxon>
        <taxon>Pseudomonas</taxon>
    </lineage>
</organism>
<dbReference type="Proteomes" id="UP000669060">
    <property type="component" value="Unassembled WGS sequence"/>
</dbReference>
<dbReference type="InterPro" id="IPR009100">
    <property type="entry name" value="AcylCoA_DH/oxidase_NM_dom_sf"/>
</dbReference>
<reference evidence="6 7" key="1">
    <citation type="submission" date="2020-12" db="EMBL/GenBank/DDBJ databases">
        <title>Pseudomonas schmalbachii sp. nov. isolated from millipede gut.</title>
        <authorList>
            <person name="Shelomi M."/>
        </authorList>
    </citation>
    <scope>NUCLEOTIDE SEQUENCE [LARGE SCALE GENOMIC DNA]</scope>
    <source>
        <strain evidence="6 7">Milli4</strain>
    </source>
</reference>
<dbReference type="InterPro" id="IPR024674">
    <property type="entry name" value="HpaB/PvcC/4-BUDH_N"/>
</dbReference>
<dbReference type="Gene3D" id="1.20.140.10">
    <property type="entry name" value="Butyryl-CoA Dehydrogenase, subunit A, domain 3"/>
    <property type="match status" value="1"/>
</dbReference>
<dbReference type="PIRSF" id="PIRSF000331">
    <property type="entry name" value="HpaA_HpaB"/>
    <property type="match status" value="1"/>
</dbReference>
<name>A0ABS3TTF3_9PSED</name>
<dbReference type="Gene3D" id="2.40.110.10">
    <property type="entry name" value="Butyryl-CoA Dehydrogenase, subunit A, domain 2"/>
    <property type="match status" value="1"/>
</dbReference>
<dbReference type="PANTHER" id="PTHR36117:SF3">
    <property type="entry name" value="4-HYDROXYPHENYLACETATE 3-MONOOXYGENASE-RELATED"/>
    <property type="match status" value="1"/>
</dbReference>
<dbReference type="Pfam" id="PF11794">
    <property type="entry name" value="HpaB_N"/>
    <property type="match status" value="1"/>
</dbReference>
<keyword evidence="2" id="KW-0274">FAD</keyword>
<feature type="domain" description="HpaB/PvcC/4-BUDH C-terminal" evidence="4">
    <location>
        <begin position="300"/>
        <end position="495"/>
    </location>
</feature>
<keyword evidence="1" id="KW-0285">Flavoprotein</keyword>
<dbReference type="InterPro" id="IPR046373">
    <property type="entry name" value="Acyl-CoA_Oxase/DH_mid-dom_sf"/>
</dbReference>
<dbReference type="Pfam" id="PF03241">
    <property type="entry name" value="HpaB"/>
    <property type="match status" value="1"/>
</dbReference>
<evidence type="ECO:0000313" key="7">
    <source>
        <dbReference type="Proteomes" id="UP000669060"/>
    </source>
</evidence>
<dbReference type="InterPro" id="IPR036250">
    <property type="entry name" value="AcylCo_DH-like_C"/>
</dbReference>
<evidence type="ECO:0000313" key="6">
    <source>
        <dbReference type="EMBL" id="MBO3276942.1"/>
    </source>
</evidence>
<dbReference type="InterPro" id="IPR024719">
    <property type="entry name" value="HpaB/PvcC/4-BUDH_C"/>
</dbReference>
<keyword evidence="7" id="KW-1185">Reference proteome</keyword>
<evidence type="ECO:0000259" key="5">
    <source>
        <dbReference type="Pfam" id="PF11794"/>
    </source>
</evidence>
<dbReference type="SUPFAM" id="SSF47203">
    <property type="entry name" value="Acyl-CoA dehydrogenase C-terminal domain-like"/>
    <property type="match status" value="1"/>
</dbReference>
<comment type="caution">
    <text evidence="6">The sequence shown here is derived from an EMBL/GenBank/DDBJ whole genome shotgun (WGS) entry which is preliminary data.</text>
</comment>
<dbReference type="RefSeq" id="WP_208315152.1">
    <property type="nucleotide sequence ID" value="NZ_JAELYA010000006.1"/>
</dbReference>
<dbReference type="InterPro" id="IPR024677">
    <property type="entry name" value="HpaB/PvcC"/>
</dbReference>
<evidence type="ECO:0000256" key="2">
    <source>
        <dbReference type="ARBA" id="ARBA00022827"/>
    </source>
</evidence>
<gene>
    <name evidence="6" type="ORF">JFY56_17085</name>
</gene>
<evidence type="ECO:0000259" key="4">
    <source>
        <dbReference type="Pfam" id="PF03241"/>
    </source>
</evidence>
<dbReference type="PANTHER" id="PTHR36117">
    <property type="entry name" value="4-HYDROXYPHENYLACETATE 3-MONOOXYGENASE-RELATED"/>
    <property type="match status" value="1"/>
</dbReference>
<dbReference type="SUPFAM" id="SSF56645">
    <property type="entry name" value="Acyl-CoA dehydrogenase NM domain-like"/>
    <property type="match status" value="1"/>
</dbReference>
<accession>A0ABS3TTF3</accession>
<evidence type="ECO:0000256" key="3">
    <source>
        <dbReference type="ARBA" id="ARBA00023002"/>
    </source>
</evidence>
<dbReference type="PIRSF" id="PIRSF500125">
    <property type="entry name" value="4_HPA_large"/>
    <property type="match status" value="1"/>
</dbReference>
<dbReference type="EMBL" id="JAELYA010000006">
    <property type="protein sequence ID" value="MBO3276942.1"/>
    <property type="molecule type" value="Genomic_DNA"/>
</dbReference>
<evidence type="ECO:0000256" key="1">
    <source>
        <dbReference type="ARBA" id="ARBA00022630"/>
    </source>
</evidence>